<organism evidence="2 3">
    <name type="scientific">Hibiscus trionum</name>
    <name type="common">Flower of an hour</name>
    <dbReference type="NCBI Taxonomy" id="183268"/>
    <lineage>
        <taxon>Eukaryota</taxon>
        <taxon>Viridiplantae</taxon>
        <taxon>Streptophyta</taxon>
        <taxon>Embryophyta</taxon>
        <taxon>Tracheophyta</taxon>
        <taxon>Spermatophyta</taxon>
        <taxon>Magnoliopsida</taxon>
        <taxon>eudicotyledons</taxon>
        <taxon>Gunneridae</taxon>
        <taxon>Pentapetalae</taxon>
        <taxon>rosids</taxon>
        <taxon>malvids</taxon>
        <taxon>Malvales</taxon>
        <taxon>Malvaceae</taxon>
        <taxon>Malvoideae</taxon>
        <taxon>Hibiscus</taxon>
    </lineage>
</organism>
<dbReference type="InterPro" id="IPR044730">
    <property type="entry name" value="RNase_H-like_dom_plant"/>
</dbReference>
<gene>
    <name evidence="2" type="ORF">HRI_004042500</name>
</gene>
<dbReference type="PANTHER" id="PTHR47723">
    <property type="entry name" value="OS05G0353850 PROTEIN"/>
    <property type="match status" value="1"/>
</dbReference>
<keyword evidence="3" id="KW-1185">Reference proteome</keyword>
<dbReference type="GO" id="GO:0003676">
    <property type="term" value="F:nucleic acid binding"/>
    <property type="evidence" value="ECO:0007669"/>
    <property type="project" value="InterPro"/>
</dbReference>
<accession>A0A9W7IZJ6</accession>
<feature type="domain" description="RNase H type-1" evidence="1">
    <location>
        <begin position="7"/>
        <end position="129"/>
    </location>
</feature>
<dbReference type="OrthoDB" id="997707at2759"/>
<comment type="caution">
    <text evidence="2">The sequence shown here is derived from an EMBL/GenBank/DDBJ whole genome shotgun (WGS) entry which is preliminary data.</text>
</comment>
<dbReference type="InterPro" id="IPR002156">
    <property type="entry name" value="RNaseH_domain"/>
</dbReference>
<name>A0A9W7IZJ6_HIBTR</name>
<evidence type="ECO:0000259" key="1">
    <source>
        <dbReference type="Pfam" id="PF13456"/>
    </source>
</evidence>
<dbReference type="PANTHER" id="PTHR47723:SF19">
    <property type="entry name" value="POLYNUCLEOTIDYL TRANSFERASE, RIBONUCLEASE H-LIKE SUPERFAMILY PROTEIN"/>
    <property type="match status" value="1"/>
</dbReference>
<sequence length="132" mass="14137">MGFLKLNIDGAVSLESLKGGIGGILRDLEGLTLMQFSTACGVVPATLAELLADKEGILKTINLPTDLSVRIIMESDCKSVEDWLTKSSNPPVAFAPMVMELTKIIESKGMIFRLIPRECNSRVDALAKSGIG</sequence>
<evidence type="ECO:0000313" key="3">
    <source>
        <dbReference type="Proteomes" id="UP001165190"/>
    </source>
</evidence>
<dbReference type="InterPro" id="IPR012337">
    <property type="entry name" value="RNaseH-like_sf"/>
</dbReference>
<dbReference type="Gene3D" id="3.30.420.10">
    <property type="entry name" value="Ribonuclease H-like superfamily/Ribonuclease H"/>
    <property type="match status" value="1"/>
</dbReference>
<dbReference type="Proteomes" id="UP001165190">
    <property type="component" value="Unassembled WGS sequence"/>
</dbReference>
<reference evidence="2" key="1">
    <citation type="submission" date="2023-05" db="EMBL/GenBank/DDBJ databases">
        <title>Genome and transcriptome analyses reveal genes involved in the formation of fine ridges on petal epidermal cells in Hibiscus trionum.</title>
        <authorList>
            <person name="Koshimizu S."/>
            <person name="Masuda S."/>
            <person name="Ishii T."/>
            <person name="Shirasu K."/>
            <person name="Hoshino A."/>
            <person name="Arita M."/>
        </authorList>
    </citation>
    <scope>NUCLEOTIDE SEQUENCE</scope>
    <source>
        <strain evidence="2">Hamamatsu line</strain>
    </source>
</reference>
<dbReference type="AlphaFoldDB" id="A0A9W7IZJ6"/>
<protein>
    <recommendedName>
        <fullName evidence="1">RNase H type-1 domain-containing protein</fullName>
    </recommendedName>
</protein>
<dbReference type="InterPro" id="IPR036397">
    <property type="entry name" value="RNaseH_sf"/>
</dbReference>
<proteinExistence type="predicted"/>
<dbReference type="SUPFAM" id="SSF53098">
    <property type="entry name" value="Ribonuclease H-like"/>
    <property type="match status" value="1"/>
</dbReference>
<dbReference type="InterPro" id="IPR053151">
    <property type="entry name" value="RNase_H-like"/>
</dbReference>
<dbReference type="GO" id="GO:0004523">
    <property type="term" value="F:RNA-DNA hybrid ribonuclease activity"/>
    <property type="evidence" value="ECO:0007669"/>
    <property type="project" value="InterPro"/>
</dbReference>
<evidence type="ECO:0000313" key="2">
    <source>
        <dbReference type="EMBL" id="GMJ03733.1"/>
    </source>
</evidence>
<dbReference type="CDD" id="cd06222">
    <property type="entry name" value="RNase_H_like"/>
    <property type="match status" value="1"/>
</dbReference>
<dbReference type="EMBL" id="BSYR01000037">
    <property type="protein sequence ID" value="GMJ03733.1"/>
    <property type="molecule type" value="Genomic_DNA"/>
</dbReference>
<dbReference type="Pfam" id="PF13456">
    <property type="entry name" value="RVT_3"/>
    <property type="match status" value="1"/>
</dbReference>